<name>A0A382I8B5_9ZZZZ</name>
<dbReference type="AlphaFoldDB" id="A0A382I8B5"/>
<dbReference type="EMBL" id="UINC01065759">
    <property type="protein sequence ID" value="SVB95758.1"/>
    <property type="molecule type" value="Genomic_DNA"/>
</dbReference>
<proteinExistence type="predicted"/>
<evidence type="ECO:0000313" key="1">
    <source>
        <dbReference type="EMBL" id="SVB95758.1"/>
    </source>
</evidence>
<organism evidence="1">
    <name type="scientific">marine metagenome</name>
    <dbReference type="NCBI Taxonomy" id="408172"/>
    <lineage>
        <taxon>unclassified sequences</taxon>
        <taxon>metagenomes</taxon>
        <taxon>ecological metagenomes</taxon>
    </lineage>
</organism>
<protein>
    <submittedName>
        <fullName evidence="1">Uncharacterized protein</fullName>
    </submittedName>
</protein>
<sequence length="132" mass="14801">MTQNGPLLAPKSTCFLAAKYLSEKDQMDSRRRIGGLQLSVSASKGKRKPQNVGRNSLILHLSTFLKFYTADESIFDWVGKKLPAFGQGHPELVAKFVNALYKGEKISAQAVERITRKSQKDGIRLAHWKLQN</sequence>
<gene>
    <name evidence="1" type="ORF">METZ01_LOCUS248612</name>
</gene>
<reference evidence="1" key="1">
    <citation type="submission" date="2018-05" db="EMBL/GenBank/DDBJ databases">
        <authorList>
            <person name="Lanie J.A."/>
            <person name="Ng W.-L."/>
            <person name="Kazmierczak K.M."/>
            <person name="Andrzejewski T.M."/>
            <person name="Davidsen T.M."/>
            <person name="Wayne K.J."/>
            <person name="Tettelin H."/>
            <person name="Glass J.I."/>
            <person name="Rusch D."/>
            <person name="Podicherti R."/>
            <person name="Tsui H.-C.T."/>
            <person name="Winkler M.E."/>
        </authorList>
    </citation>
    <scope>NUCLEOTIDE SEQUENCE</scope>
</reference>
<accession>A0A382I8B5</accession>